<dbReference type="Pfam" id="PF07110">
    <property type="entry name" value="EthD"/>
    <property type="match status" value="2"/>
</dbReference>
<reference evidence="2 3" key="1">
    <citation type="submission" date="2015-11" db="EMBL/GenBank/DDBJ databases">
        <title>A Two-component Flavoprotein Monooxygenase System MeaXY Responsible for para-Hydroxylation of 2-Methyl-6-ethylaniline and 2,6-Diethylaniline in Sphingobium baderi DE-13.</title>
        <authorList>
            <person name="Cheng M."/>
            <person name="Meng Q."/>
            <person name="Yang Y."/>
            <person name="Chu C."/>
            <person name="Yan X."/>
            <person name="He J."/>
            <person name="Li S."/>
        </authorList>
    </citation>
    <scope>NUCLEOTIDE SEQUENCE [LARGE SCALE GENOMIC DNA]</scope>
    <source>
        <strain evidence="2 3">DE-13</strain>
    </source>
</reference>
<dbReference type="GO" id="GO:0016491">
    <property type="term" value="F:oxidoreductase activity"/>
    <property type="evidence" value="ECO:0007669"/>
    <property type="project" value="InterPro"/>
</dbReference>
<feature type="domain" description="EthD" evidence="1">
    <location>
        <begin position="6"/>
        <end position="77"/>
    </location>
</feature>
<organism evidence="2 3">
    <name type="scientific">Sphingobium baderi</name>
    <dbReference type="NCBI Taxonomy" id="1332080"/>
    <lineage>
        <taxon>Bacteria</taxon>
        <taxon>Pseudomonadati</taxon>
        <taxon>Pseudomonadota</taxon>
        <taxon>Alphaproteobacteria</taxon>
        <taxon>Sphingomonadales</taxon>
        <taxon>Sphingomonadaceae</taxon>
        <taxon>Sphingobium</taxon>
    </lineage>
</organism>
<dbReference type="EMBL" id="CP013264">
    <property type="protein sequence ID" value="ALR19324.1"/>
    <property type="molecule type" value="Genomic_DNA"/>
</dbReference>
<protein>
    <recommendedName>
        <fullName evidence="1">EthD domain-containing protein</fullName>
    </recommendedName>
</protein>
<sequence length="234" mass="25973">MNRQSALDEAQFSRRWQDELVPAIRDALQNLGTLRKLILDVPPTALSEKVRAVFPPQFDGMAEFWFDTAEDAAAAMKALSQDTALRSLAASIVSAADGVAWLAKVVPSKPDSGSVVKFLAAGDIVDTLTLEEAQSYWANVHPVVAQTVPETWNMLTRYTQFHGRPTPTLEMGDWLAQYRFVPMAADMGFADAEDFIAMYTHEDYLAVIRPDEEKFSRPGEMLSFVTGEERLLVG</sequence>
<proteinExistence type="predicted"/>
<gene>
    <name evidence="2" type="ORF">ATN00_02395</name>
</gene>
<evidence type="ECO:0000313" key="3">
    <source>
        <dbReference type="Proteomes" id="UP000056968"/>
    </source>
</evidence>
<dbReference type="InterPro" id="IPR009799">
    <property type="entry name" value="EthD_dom"/>
</dbReference>
<dbReference type="Proteomes" id="UP000056968">
    <property type="component" value="Chromosome"/>
</dbReference>
<keyword evidence="3" id="KW-1185">Reference proteome</keyword>
<dbReference type="Gene3D" id="3.30.70.100">
    <property type="match status" value="2"/>
</dbReference>
<feature type="domain" description="EthD" evidence="1">
    <location>
        <begin position="127"/>
        <end position="216"/>
    </location>
</feature>
<accession>A0A0S3EV75</accession>
<dbReference type="SUPFAM" id="SSF54909">
    <property type="entry name" value="Dimeric alpha+beta barrel"/>
    <property type="match status" value="2"/>
</dbReference>
<dbReference type="AlphaFoldDB" id="A0A0S3EV75"/>
<name>A0A0S3EV75_9SPHN</name>
<dbReference type="KEGG" id="sbd:ATN00_02395"/>
<dbReference type="InterPro" id="IPR011008">
    <property type="entry name" value="Dimeric_a/b-barrel"/>
</dbReference>
<evidence type="ECO:0000313" key="2">
    <source>
        <dbReference type="EMBL" id="ALR19324.1"/>
    </source>
</evidence>
<dbReference type="STRING" id="1332080.ATN00_02395"/>
<evidence type="ECO:0000259" key="1">
    <source>
        <dbReference type="Pfam" id="PF07110"/>
    </source>
</evidence>